<protein>
    <submittedName>
        <fullName evidence="1">Uncharacterized protein</fullName>
    </submittedName>
</protein>
<name>F4T741_ECOLX</name>
<reference evidence="1 2" key="1">
    <citation type="submission" date="2010-01" db="EMBL/GenBank/DDBJ databases">
        <title>The Genome Sequence of Escherichia coli M605.</title>
        <authorList>
            <consortium name="The Broad Institute Genome Sequencing Platform"/>
            <consortium name="The Broad Institute Genome Sequencing Center for Infectious Disease"/>
            <person name="Feldgarden M."/>
            <person name="Gordon D.M."/>
            <person name="Johnson J.R."/>
            <person name="Johnston B.D."/>
            <person name="Young S."/>
            <person name="Zeng Q."/>
            <person name="Koehrsen M."/>
            <person name="Alvarado L."/>
            <person name="Berlin A.M."/>
            <person name="Borenstein D."/>
            <person name="Chapman S.B."/>
            <person name="Chen Z."/>
            <person name="Engels R."/>
            <person name="Freedman E."/>
            <person name="Gellesch M."/>
            <person name="Goldberg J."/>
            <person name="Griggs A."/>
            <person name="Gujja S."/>
            <person name="Heilman E.R."/>
            <person name="Heiman D.I."/>
            <person name="Hepburn T.A."/>
            <person name="Howarth C."/>
            <person name="Jen D."/>
            <person name="Larson L."/>
            <person name="Lewis B."/>
            <person name="Mehta T."/>
            <person name="Park D."/>
            <person name="Pearson M."/>
            <person name="Richards J."/>
            <person name="Roberts A."/>
            <person name="Saif S."/>
            <person name="Shea T.D."/>
            <person name="Shenoy N."/>
            <person name="Sisk P."/>
            <person name="Stolte C."/>
            <person name="Sykes S.N."/>
            <person name="Walk T."/>
            <person name="White J."/>
            <person name="Yandava C."/>
            <person name="Haas B."/>
            <person name="Henn M.R."/>
            <person name="Nusbaum C."/>
            <person name="Birren B."/>
        </authorList>
    </citation>
    <scope>NUCLEOTIDE SEQUENCE [LARGE SCALE GENOMIC DNA]</scope>
    <source>
        <strain evidence="1 2">M605</strain>
    </source>
</reference>
<dbReference type="EMBL" id="GL883931">
    <property type="protein sequence ID" value="EGI13118.1"/>
    <property type="molecule type" value="Genomic_DNA"/>
</dbReference>
<dbReference type="Proteomes" id="UP000004710">
    <property type="component" value="Unassembled WGS sequence"/>
</dbReference>
<evidence type="ECO:0000313" key="1">
    <source>
        <dbReference type="EMBL" id="EGI13118.1"/>
    </source>
</evidence>
<accession>F4T741</accession>
<gene>
    <name evidence="1" type="ORF">ECIG_04465</name>
</gene>
<sequence length="400" mass="45029">MKPSRGIHHPLAPSIFAGRAPPCFFFACISACGMPEMKKTARGGFKLCGEVTILNRLQYFLRTALVIFSNFYCSFHPVVKLCFGSRMSTQDKNKTRRVRVGFFTGNGSKKDGSSTAKLAFDQITAVAPITFPLVHTTETQNRGLKLVILEKDATQKSYFGYVSWRRDCLLPFIEDRTTGSERTIPLSDKDSVVERTYFMYYYETDLLAMTLNHLGPKVNDLAFILYNKTKMNNVTFEAIWKHESMKELLEDGNILRSFDLTIAAPRNFNKANYNIKNDLTNDIIDMVVGMGGSHLRLNMRGRLRPKKAGFNYLKTSVTDAIKELIELFPKGSGGLKIKKIDVTEPTNKTPKSLLDQVLIGTKTIVVKSGYPSDSDIRTAMISAKIENANYLAQYELANRT</sequence>
<organism evidence="1 2">
    <name type="scientific">Escherichia coli M605</name>
    <dbReference type="NCBI Taxonomy" id="656417"/>
    <lineage>
        <taxon>Bacteria</taxon>
        <taxon>Pseudomonadati</taxon>
        <taxon>Pseudomonadota</taxon>
        <taxon>Gammaproteobacteria</taxon>
        <taxon>Enterobacterales</taxon>
        <taxon>Enterobacteriaceae</taxon>
        <taxon>Escherichia</taxon>
    </lineage>
</organism>
<dbReference type="AlphaFoldDB" id="F4T741"/>
<dbReference type="HOGENOM" id="CLU_057671_0_0_6"/>
<proteinExistence type="predicted"/>
<evidence type="ECO:0000313" key="2">
    <source>
        <dbReference type="Proteomes" id="UP000004710"/>
    </source>
</evidence>